<dbReference type="SMART" id="SM00368">
    <property type="entry name" value="LRR_RI"/>
    <property type="match status" value="3"/>
</dbReference>
<dbReference type="CDD" id="cd19368">
    <property type="entry name" value="TenA_C_AtTH2-like"/>
    <property type="match status" value="1"/>
</dbReference>
<dbReference type="InterPro" id="IPR023214">
    <property type="entry name" value="HAD_sf"/>
</dbReference>
<keyword evidence="3" id="KW-1185">Reference proteome</keyword>
<dbReference type="InterPro" id="IPR036412">
    <property type="entry name" value="HAD-like_sf"/>
</dbReference>
<dbReference type="EMBL" id="KZ503219">
    <property type="protein sequence ID" value="PKU67149.1"/>
    <property type="molecule type" value="Genomic_DNA"/>
</dbReference>
<dbReference type="PANTHER" id="PTHR43198">
    <property type="entry name" value="BIFUNCTIONAL TH2 PROTEIN"/>
    <property type="match status" value="1"/>
</dbReference>
<organism evidence="2 3">
    <name type="scientific">Dendrobium catenatum</name>
    <dbReference type="NCBI Taxonomy" id="906689"/>
    <lineage>
        <taxon>Eukaryota</taxon>
        <taxon>Viridiplantae</taxon>
        <taxon>Streptophyta</taxon>
        <taxon>Embryophyta</taxon>
        <taxon>Tracheophyta</taxon>
        <taxon>Spermatophyta</taxon>
        <taxon>Magnoliopsida</taxon>
        <taxon>Liliopsida</taxon>
        <taxon>Asparagales</taxon>
        <taxon>Orchidaceae</taxon>
        <taxon>Epidendroideae</taxon>
        <taxon>Malaxideae</taxon>
        <taxon>Dendrobiinae</taxon>
        <taxon>Dendrobium</taxon>
    </lineage>
</organism>
<dbReference type="SUPFAM" id="SSF52047">
    <property type="entry name" value="RNI-like"/>
    <property type="match status" value="1"/>
</dbReference>
<dbReference type="AlphaFoldDB" id="A0A2I0VUS6"/>
<evidence type="ECO:0000313" key="2">
    <source>
        <dbReference type="EMBL" id="PKU67149.1"/>
    </source>
</evidence>
<gene>
    <name evidence="2" type="ORF">MA16_Dca013010</name>
</gene>
<dbReference type="InterPro" id="IPR004305">
    <property type="entry name" value="Thiaminase-2/PQQC"/>
</dbReference>
<dbReference type="Gene3D" id="3.40.50.1000">
    <property type="entry name" value="HAD superfamily/HAD-like"/>
    <property type="match status" value="1"/>
</dbReference>
<dbReference type="Pfam" id="PF13516">
    <property type="entry name" value="LRR_6"/>
    <property type="match status" value="1"/>
</dbReference>
<feature type="domain" description="Thiaminase-2/PQQC" evidence="1">
    <location>
        <begin position="119"/>
        <end position="216"/>
    </location>
</feature>
<dbReference type="SUPFAM" id="SSF48613">
    <property type="entry name" value="Heme oxygenase-like"/>
    <property type="match status" value="1"/>
</dbReference>
<evidence type="ECO:0000259" key="1">
    <source>
        <dbReference type="Pfam" id="PF03070"/>
    </source>
</evidence>
<dbReference type="FunFam" id="1.20.910.10:FF:000006">
    <property type="entry name" value="Bifunctional TH2 protein, mitochondrial"/>
    <property type="match status" value="1"/>
</dbReference>
<dbReference type="Pfam" id="PF03070">
    <property type="entry name" value="TENA_THI-4"/>
    <property type="match status" value="2"/>
</dbReference>
<dbReference type="InterPro" id="IPR016084">
    <property type="entry name" value="Haem_Oase-like_multi-hlx"/>
</dbReference>
<name>A0A2I0VUS6_9ASPA</name>
<dbReference type="Gene3D" id="3.80.10.10">
    <property type="entry name" value="Ribonuclease Inhibitor"/>
    <property type="match status" value="2"/>
</dbReference>
<dbReference type="GO" id="GO:0005829">
    <property type="term" value="C:cytosol"/>
    <property type="evidence" value="ECO:0007669"/>
    <property type="project" value="TreeGrafter"/>
</dbReference>
<dbReference type="Proteomes" id="UP000233837">
    <property type="component" value="Unassembled WGS sequence"/>
</dbReference>
<dbReference type="PANTHER" id="PTHR43198:SF2">
    <property type="entry name" value="SI:CH1073-67J19.1-RELATED"/>
    <property type="match status" value="1"/>
</dbReference>
<protein>
    <submittedName>
        <fullName evidence="2">Thiaminase (Transcriptional activator TenA)</fullName>
    </submittedName>
</protein>
<dbReference type="STRING" id="906689.A0A2I0VUS6"/>
<dbReference type="InterPro" id="IPR050967">
    <property type="entry name" value="Thiamine_Salvage_TenA"/>
</dbReference>
<dbReference type="SUPFAM" id="SSF56784">
    <property type="entry name" value="HAD-like"/>
    <property type="match status" value="1"/>
</dbReference>
<proteinExistence type="predicted"/>
<reference evidence="2 3" key="1">
    <citation type="journal article" date="2016" name="Sci. Rep.">
        <title>The Dendrobium catenatum Lindl. genome sequence provides insights into polysaccharide synthase, floral development and adaptive evolution.</title>
        <authorList>
            <person name="Zhang G.Q."/>
            <person name="Xu Q."/>
            <person name="Bian C."/>
            <person name="Tsai W.C."/>
            <person name="Yeh C.M."/>
            <person name="Liu K.W."/>
            <person name="Yoshida K."/>
            <person name="Zhang L.S."/>
            <person name="Chang S.B."/>
            <person name="Chen F."/>
            <person name="Shi Y."/>
            <person name="Su Y.Y."/>
            <person name="Zhang Y.Q."/>
            <person name="Chen L.J."/>
            <person name="Yin Y."/>
            <person name="Lin M."/>
            <person name="Huang H."/>
            <person name="Deng H."/>
            <person name="Wang Z.W."/>
            <person name="Zhu S.L."/>
            <person name="Zhao X."/>
            <person name="Deng C."/>
            <person name="Niu S.C."/>
            <person name="Huang J."/>
            <person name="Wang M."/>
            <person name="Liu G.H."/>
            <person name="Yang H.J."/>
            <person name="Xiao X.J."/>
            <person name="Hsiao Y.Y."/>
            <person name="Wu W.L."/>
            <person name="Chen Y.Y."/>
            <person name="Mitsuda N."/>
            <person name="Ohme-Takagi M."/>
            <person name="Luo Y.B."/>
            <person name="Van de Peer Y."/>
            <person name="Liu Z.J."/>
        </authorList>
    </citation>
    <scope>NUCLEOTIDE SEQUENCE [LARGE SCALE GENOMIC DNA]</scope>
    <source>
        <tissue evidence="2">The whole plant</tissue>
    </source>
</reference>
<sequence length="1156" mass="128973">MRYLSSTLFSGRSPSPTHLLTSFARTSSLCISGFRYLCSGHPCFFPSSRFRSIYWPILRVHPWRPFSVESGLTRTSFSSFPSVGVAMSVVASRADEAISLAKKSWLKSQKEAMLAKYTPFVVCLASGKLEQETFRQYIAQDIHFLRSFARAYEKAEEYADDDDAKATISKLWRAITEEMKLHNSVVQDWGVDPSKEIPPNPATLKYTNFLDATSNGKIEVGKGVGKIVTPFEKTKVAAYIVGAMVPCMRLYAFLGKEIEPFLSLDGSAHLYTSWIKNYSPSTFEEAAVQIEDLLDKLSVPLTGEELDVIQKLYHQAMKLEIDFFLAQPIAQSSVVPLSKLHDPKNRLFIFSDFDLTCTVLDSSAILAEIAIIKAAKSTDLPVADSSINQMSSSELRNYWRDLSGQYTEEYEHCIEILLPAEEAKTFSSENLYQRLEQLSDFEKRANTRVIQSGVLKGMNVNDIKRAGEHLNLQDGCSVFFQKIVGLKERLNADIHILSYCWCADLIRSAFKSVGCIADVTIHSNELDYKDSVSTGEIVRKIESPIDKLHSFRSILDENSSEEHLSVYIGDSVGDLLCLLEADIGIVVGSSESLRRVGKQFGISFIPLFQGFGAEAYLNHMKEIPSLFSLCVKIITWNIMHVDLFHFCIHKTEQLAAPPYNESRAAWKTLYKKRWPENIKWKDQSSYTAGDHCVEAHESTASVIDWQQLYWERHLQDCLDAATEQALLPAFGGNIAELKIPGTNRTHEKPPNCCLQTLCKPGIARKQEEDCQIAAYVDGPALGTCWIASGIADFLRTSKLEALVFRRILSGRHVDGVCKLITQNRETLISLELVYCKLSPLDMEMICNSVYDKEIHSHGIRHFSITSSTIFGSKSSSIPCGLSFFLSSGRSLHSVRFTDTRLGLKAAEFIFEILIKSSSSLVNLELSGNELEGLLSKVGRKYISFSPVLESPISLQSLVELNLRGNNLQMNDMVGLYHVLVNMPKLSRLDLSDNPIRDDGVRRLIPFFVKDLEVTSQVTEMWLENCDLSGTGASELLQSLTMKTGQLKTLSFADNDLGSKNRGGIQAAHFIHRIVSQALDLVSINAGSNLLPPESLSIIQDALRKSNGKLEELDLTGNASLHSPNSKSVISQFQFQGNLIIKLPSFCPSSSAYDDDP</sequence>
<dbReference type="InterPro" id="IPR032675">
    <property type="entry name" value="LRR_dom_sf"/>
</dbReference>
<reference evidence="2 3" key="2">
    <citation type="journal article" date="2017" name="Nature">
        <title>The Apostasia genome and the evolution of orchids.</title>
        <authorList>
            <person name="Zhang G.Q."/>
            <person name="Liu K.W."/>
            <person name="Li Z."/>
            <person name="Lohaus R."/>
            <person name="Hsiao Y.Y."/>
            <person name="Niu S.C."/>
            <person name="Wang J.Y."/>
            <person name="Lin Y.C."/>
            <person name="Xu Q."/>
            <person name="Chen L.J."/>
            <person name="Yoshida K."/>
            <person name="Fujiwara S."/>
            <person name="Wang Z.W."/>
            <person name="Zhang Y.Q."/>
            <person name="Mitsuda N."/>
            <person name="Wang M."/>
            <person name="Liu G.H."/>
            <person name="Pecoraro L."/>
            <person name="Huang H.X."/>
            <person name="Xiao X.J."/>
            <person name="Lin M."/>
            <person name="Wu X.Y."/>
            <person name="Wu W.L."/>
            <person name="Chen Y.Y."/>
            <person name="Chang S.B."/>
            <person name="Sakamoto S."/>
            <person name="Ohme-Takagi M."/>
            <person name="Yagi M."/>
            <person name="Zeng S.J."/>
            <person name="Shen C.Y."/>
            <person name="Yeh C.M."/>
            <person name="Luo Y.B."/>
            <person name="Tsai W.C."/>
            <person name="Van de Peer Y."/>
            <person name="Liu Z.J."/>
        </authorList>
    </citation>
    <scope>NUCLEOTIDE SEQUENCE [LARGE SCALE GENOMIC DNA]</scope>
    <source>
        <tissue evidence="2">The whole plant</tissue>
    </source>
</reference>
<accession>A0A2I0VUS6</accession>
<evidence type="ECO:0000313" key="3">
    <source>
        <dbReference type="Proteomes" id="UP000233837"/>
    </source>
</evidence>
<dbReference type="InterPro" id="IPR001611">
    <property type="entry name" value="Leu-rich_rpt"/>
</dbReference>
<dbReference type="Gene3D" id="1.20.910.10">
    <property type="entry name" value="Heme oxygenase-like"/>
    <property type="match status" value="1"/>
</dbReference>
<feature type="domain" description="Thiaminase-2/PQQC" evidence="1">
    <location>
        <begin position="237"/>
        <end position="324"/>
    </location>
</feature>
<dbReference type="GO" id="GO:0006772">
    <property type="term" value="P:thiamine metabolic process"/>
    <property type="evidence" value="ECO:0007669"/>
    <property type="project" value="UniProtKB-ARBA"/>
</dbReference>